<dbReference type="OrthoDB" id="3268477at2"/>
<evidence type="ECO:0000313" key="2">
    <source>
        <dbReference type="EMBL" id="RBP99583.1"/>
    </source>
</evidence>
<organism evidence="2 3">
    <name type="scientific">Bifidobacterium xylocopae</name>
    <dbReference type="NCBI Taxonomy" id="2493119"/>
    <lineage>
        <taxon>Bacteria</taxon>
        <taxon>Bacillati</taxon>
        <taxon>Actinomycetota</taxon>
        <taxon>Actinomycetes</taxon>
        <taxon>Bifidobacteriales</taxon>
        <taxon>Bifidobacteriaceae</taxon>
        <taxon>Bifidobacterium</taxon>
    </lineage>
</organism>
<dbReference type="RefSeq" id="WP_113853195.1">
    <property type="nucleotide sequence ID" value="NZ_PDCH01000004.1"/>
</dbReference>
<name>A0A366KEP0_9BIFI</name>
<keyword evidence="3" id="KW-1185">Reference proteome</keyword>
<dbReference type="Proteomes" id="UP000252345">
    <property type="component" value="Unassembled WGS sequence"/>
</dbReference>
<feature type="region of interest" description="Disordered" evidence="1">
    <location>
        <begin position="48"/>
        <end position="68"/>
    </location>
</feature>
<gene>
    <name evidence="2" type="ORF">CRD59_03105</name>
</gene>
<accession>A0A366KEP0</accession>
<dbReference type="AlphaFoldDB" id="A0A366KEP0"/>
<evidence type="ECO:0000256" key="1">
    <source>
        <dbReference type="SAM" id="MobiDB-lite"/>
    </source>
</evidence>
<dbReference type="EMBL" id="PDCH01000004">
    <property type="protein sequence ID" value="RBP99583.1"/>
    <property type="molecule type" value="Genomic_DNA"/>
</dbReference>
<reference evidence="2 3" key="1">
    <citation type="submission" date="2017-10" db="EMBL/GenBank/DDBJ databases">
        <title>Bifidobacterium xylocopum sp. nov. and Bifidobacterium aemilianum sp. nov., from the carpenter bee (Xylocopa violacea) digestive tract.</title>
        <authorList>
            <person name="Alberoni D."/>
            <person name="Baffoni L."/>
            <person name="Di Gioia D."/>
            <person name="Gaggia F."/>
            <person name="Biavati B."/>
        </authorList>
    </citation>
    <scope>NUCLEOTIDE SEQUENCE [LARGE SCALE GENOMIC DNA]</scope>
    <source>
        <strain evidence="2 3">XV2</strain>
    </source>
</reference>
<proteinExistence type="predicted"/>
<protein>
    <recommendedName>
        <fullName evidence="4">SPOR domain-containing protein</fullName>
    </recommendedName>
</protein>
<sequence length="68" mass="8243">MNEEEKWYFNTETGEAELGKVSPLEQRMGPYASREQAQEAWKIAKKRNEQWDEDERRWKAGWDEGHRD</sequence>
<evidence type="ECO:0000313" key="3">
    <source>
        <dbReference type="Proteomes" id="UP000252345"/>
    </source>
</evidence>
<evidence type="ECO:0008006" key="4">
    <source>
        <dbReference type="Google" id="ProtNLM"/>
    </source>
</evidence>
<comment type="caution">
    <text evidence="2">The sequence shown here is derived from an EMBL/GenBank/DDBJ whole genome shotgun (WGS) entry which is preliminary data.</text>
</comment>